<evidence type="ECO:0000256" key="7">
    <source>
        <dbReference type="ARBA" id="ARBA00023754"/>
    </source>
</evidence>
<evidence type="ECO:0000256" key="8">
    <source>
        <dbReference type="ARBA" id="ARBA00023774"/>
    </source>
</evidence>
<dbReference type="PROSITE" id="PS50222">
    <property type="entry name" value="EF_HAND_2"/>
    <property type="match status" value="3"/>
</dbReference>
<dbReference type="SUPFAM" id="SSF47473">
    <property type="entry name" value="EF-hand"/>
    <property type="match status" value="1"/>
</dbReference>
<evidence type="ECO:0000313" key="17">
    <source>
        <dbReference type="EMBL" id="AAO23957.1"/>
    </source>
</evidence>
<feature type="domain" description="EF-hand" evidence="16">
    <location>
        <begin position="191"/>
        <end position="226"/>
    </location>
</feature>
<keyword evidence="4" id="KW-0479">Metal-binding</keyword>
<dbReference type="PANTHER" id="PTHR45942">
    <property type="entry name" value="PROTEIN PHOSPATASE 3 REGULATORY SUBUNIT B ALPHA ISOFORM TYPE 1"/>
    <property type="match status" value="1"/>
</dbReference>
<dbReference type="FunFam" id="1.10.238.10:FF:000047">
    <property type="entry name" value="Calcineurin subunit B type 1"/>
    <property type="match status" value="1"/>
</dbReference>
<dbReference type="Pfam" id="PF13499">
    <property type="entry name" value="EF-hand_7"/>
    <property type="match status" value="2"/>
</dbReference>
<dbReference type="EMBL" id="AY183476">
    <property type="protein sequence ID" value="AAO23957.1"/>
    <property type="molecule type" value="mRNA"/>
</dbReference>
<dbReference type="Gene3D" id="2.130.10.10">
    <property type="entry name" value="YVTN repeat-like/Quinoprotein amine dehydrogenase"/>
    <property type="match status" value="1"/>
</dbReference>
<dbReference type="PROSITE" id="PS00018">
    <property type="entry name" value="EF_HAND_1"/>
    <property type="match status" value="3"/>
</dbReference>
<proteinExistence type="evidence at transcript level"/>
<sequence>MYRQISSRKVGTEQMGLRVLHRGDSSPDGPCNSVVDPSRYTDAQIPLTASRRTWIFPVFWCGIRGNEASYPLEMCSHFDADEIKRLGKRFKKLDLDNSGSLSVEEFMSLPELQQNPLVQRVIDIFDTDGNGEVDFKEFIEGVSQFSVKGDKEQKLRFAFRIYDMDKDGYISNGELFQVLKMMVGNNLKDTQLQQIVDKTIINADKDGDGRISFEEFCARGGKTGLFAGLASSVSMRPASPPSPAADSCSACRFFARRPPLRVTWVKPSSALALCVSISDSIPGNLKALPAETRAQLHHAEASLSQPPLQLRPFPKTSQAGDLQDLGPYVCVRKAVGKGDKQIRAVVKEHSVRSQERIWHYPGITTANMPGHLGQNTESGRDKLPMFGVWLPFLGALGVAVAVAEIGCTMSAFEKPQIIAHIQKGFNYTVFDCKWVPCSAKFVTMGNFARGTGVIQLYEIQHGDLKLLREIEKAKPIKCGTFGATSLQQRYLATGDFGGNLHIWNLEAPEMPVYSVKGHKEIINAIDGIGGLGIGEGAPEIVTGSRDGTVKVWDPRQKDDPVANMEPVQGENKRDCWTVAFGNAYNQEERVVCAGYDNGDIKLFDLRNMALRWETNIKNGVCSLEFDRKDISMNKLVATSLEGKFHVFDMRTQHPTKGFASVSEKAHKSTVWQVRHLPQNRELFLTAGGAGGLHLWKYEYPIQRSKKDSEGIEMGVAGSVSLLQNVTLSTQPISSLDWSPDKRGLCVCSSFDQTVRVLIVTKLNKI</sequence>
<evidence type="ECO:0000256" key="13">
    <source>
        <dbReference type="ARBA" id="ARBA00065868"/>
    </source>
</evidence>
<dbReference type="AlphaFoldDB" id="Q86YQ0"/>
<dbReference type="GO" id="GO:0006915">
    <property type="term" value="P:apoptotic process"/>
    <property type="evidence" value="ECO:0007669"/>
    <property type="project" value="UniProtKB-KW"/>
</dbReference>
<evidence type="ECO:0000256" key="12">
    <source>
        <dbReference type="ARBA" id="ARBA00041547"/>
    </source>
</evidence>
<dbReference type="CDD" id="cd00051">
    <property type="entry name" value="EFh"/>
    <property type="match status" value="1"/>
</dbReference>
<dbReference type="HOGENOM" id="CLU_022698_0_0_1"/>
<evidence type="ECO:0000256" key="14">
    <source>
        <dbReference type="ARBA" id="ARBA00077542"/>
    </source>
</evidence>
<evidence type="ECO:0000256" key="11">
    <source>
        <dbReference type="ARBA" id="ARBA00039643"/>
    </source>
</evidence>
<evidence type="ECO:0000256" key="5">
    <source>
        <dbReference type="ARBA" id="ARBA00022737"/>
    </source>
</evidence>
<evidence type="ECO:0000256" key="15">
    <source>
        <dbReference type="PROSITE-ProRule" id="PRU00221"/>
    </source>
</evidence>
<dbReference type="PeptideAtlas" id="Q86YQ0"/>
<keyword evidence="1" id="KW-0963">Cytoplasm</keyword>
<dbReference type="FunFam" id="2.130.10.10:FF:000258">
    <property type="entry name" value="WD repeat-containing protein 92"/>
    <property type="match status" value="1"/>
</dbReference>
<dbReference type="PROSITE" id="PS50082">
    <property type="entry name" value="WD_REPEATS_2"/>
    <property type="match status" value="1"/>
</dbReference>
<evidence type="ECO:0000259" key="16">
    <source>
        <dbReference type="PROSITE" id="PS50222"/>
    </source>
</evidence>
<comment type="subunit">
    <text evidence="13">Component of the PAQosome complex which is responsible for the biogenesis of several protein complexes and which consists of R2TP complex members RUVBL1, RUVBL2, RPAP3 and PIH1D1, URI complex members PFDN2, PFDN6, PDRG1, UXT and URI1 as well as ASDURF, POLR2E and DNAAF10/WDR92. Interacts with PIH1D1; the interaction associates DNAAF10 with the R2TP complex. Interacts with several dynein axonemal assembly factors.</text>
</comment>
<dbReference type="InterPro" id="IPR015943">
    <property type="entry name" value="WD40/YVTN_repeat-like_dom_sf"/>
</dbReference>
<comment type="similarity">
    <text evidence="8">Belongs to the calcineurin regulatory subunit family.</text>
</comment>
<comment type="function">
    <text evidence="7">Regulatory subunit of calcineurin, a calcium-dependent, calmodulin stimulated protein phosphatase. Confers calcium sensitivity.</text>
</comment>
<dbReference type="SUPFAM" id="SSF50978">
    <property type="entry name" value="WD40 repeat-like"/>
    <property type="match status" value="1"/>
</dbReference>
<evidence type="ECO:0000256" key="6">
    <source>
        <dbReference type="ARBA" id="ARBA00022837"/>
    </source>
</evidence>
<dbReference type="SMART" id="SM00054">
    <property type="entry name" value="EFh"/>
    <property type="match status" value="4"/>
</dbReference>
<reference evidence="17" key="1">
    <citation type="submission" date="2002-11" db="EMBL/GenBank/DDBJ databases">
        <authorList>
            <person name="Zhou G."/>
            <person name="Yu L."/>
        </authorList>
    </citation>
    <scope>NUCLEOTIDE SEQUENCE</scope>
</reference>
<dbReference type="InterPro" id="IPR018247">
    <property type="entry name" value="EF_Hand_1_Ca_BS"/>
</dbReference>
<dbReference type="InterPro" id="IPR001680">
    <property type="entry name" value="WD40_rpt"/>
</dbReference>
<accession>Q86YQ0</accession>
<evidence type="ECO:0000256" key="3">
    <source>
        <dbReference type="ARBA" id="ARBA00022703"/>
    </source>
</evidence>
<comment type="subcellular location">
    <subcellularLocation>
        <location evidence="9">Dynein axonemal particle</location>
    </subcellularLocation>
</comment>
<name>Q86YQ0_HUMAN</name>
<dbReference type="InterPro" id="IPR002048">
    <property type="entry name" value="EF_hand_dom"/>
</dbReference>
<keyword evidence="6" id="KW-0106">Calcium</keyword>
<gene>
    <name evidence="17" type="primary">HZGJ</name>
</gene>
<keyword evidence="3" id="KW-0053">Apoptosis</keyword>
<organism evidence="17">
    <name type="scientific">Homo sapiens</name>
    <name type="common">Human</name>
    <dbReference type="NCBI Taxonomy" id="9606"/>
    <lineage>
        <taxon>Eukaryota</taxon>
        <taxon>Metazoa</taxon>
        <taxon>Chordata</taxon>
        <taxon>Craniata</taxon>
        <taxon>Vertebrata</taxon>
        <taxon>Euteleostomi</taxon>
        <taxon>Mammalia</taxon>
        <taxon>Eutheria</taxon>
        <taxon>Euarchontoglires</taxon>
        <taxon>Primates</taxon>
        <taxon>Haplorrhini</taxon>
        <taxon>Catarrhini</taxon>
        <taxon>Hominidae</taxon>
        <taxon>Homo</taxon>
    </lineage>
</organism>
<feature type="domain" description="EF-hand" evidence="16">
    <location>
        <begin position="150"/>
        <end position="185"/>
    </location>
</feature>
<evidence type="ECO:0000256" key="9">
    <source>
        <dbReference type="ARBA" id="ARBA00024190"/>
    </source>
</evidence>
<evidence type="ECO:0000256" key="10">
    <source>
        <dbReference type="ARBA" id="ARBA00037430"/>
    </source>
</evidence>
<dbReference type="GO" id="GO:0005509">
    <property type="term" value="F:calcium ion binding"/>
    <property type="evidence" value="ECO:0007669"/>
    <property type="project" value="InterPro"/>
</dbReference>
<evidence type="ECO:0000256" key="2">
    <source>
        <dbReference type="ARBA" id="ARBA00022574"/>
    </source>
</evidence>
<dbReference type="InterPro" id="IPR011992">
    <property type="entry name" value="EF-hand-dom_pair"/>
</dbReference>
<keyword evidence="5" id="KW-0677">Repeat</keyword>
<comment type="function">
    <text evidence="10">Key assembly factor specifically required for the stability of axonemal dynein heavy chains in cytoplasm.</text>
</comment>
<dbReference type="GO" id="GO:0120293">
    <property type="term" value="C:dynein axonemal particle"/>
    <property type="evidence" value="ECO:0007669"/>
    <property type="project" value="UniProtKB-SubCell"/>
</dbReference>
<feature type="repeat" description="WD" evidence="15">
    <location>
        <begin position="540"/>
        <end position="553"/>
    </location>
</feature>
<keyword evidence="2 15" id="KW-0853">WD repeat</keyword>
<feature type="domain" description="EF-hand" evidence="16">
    <location>
        <begin position="113"/>
        <end position="148"/>
    </location>
</feature>
<evidence type="ECO:0000256" key="1">
    <source>
        <dbReference type="ARBA" id="ARBA00022490"/>
    </source>
</evidence>
<dbReference type="UCSC" id="uc061jxx.1">
    <property type="organism name" value="human"/>
</dbReference>
<evidence type="ECO:0000256" key="4">
    <source>
        <dbReference type="ARBA" id="ARBA00022723"/>
    </source>
</evidence>
<dbReference type="SMART" id="SM00320">
    <property type="entry name" value="WD40"/>
    <property type="match status" value="4"/>
</dbReference>
<dbReference type="Gene3D" id="1.10.238.10">
    <property type="entry name" value="EF-hand"/>
    <property type="match status" value="1"/>
</dbReference>
<protein>
    <recommendedName>
        <fullName evidence="11">Dynein axonemal assembly factor 10</fullName>
    </recommendedName>
    <alternativeName>
        <fullName evidence="12">WD repeat-containing protein 92</fullName>
    </alternativeName>
    <alternativeName>
        <fullName evidence="14">WD repeat-containing protein Monad</fullName>
    </alternativeName>
</protein>
<dbReference type="Pfam" id="PF00400">
    <property type="entry name" value="WD40"/>
    <property type="match status" value="2"/>
</dbReference>
<dbReference type="InterPro" id="IPR036322">
    <property type="entry name" value="WD40_repeat_dom_sf"/>
</dbReference>